<gene>
    <name evidence="2" type="ORF">BDV29DRAFT_94935</name>
</gene>
<keyword evidence="3" id="KW-1185">Reference proteome</keyword>
<feature type="compositionally biased region" description="Basic and acidic residues" evidence="1">
    <location>
        <begin position="56"/>
        <end position="73"/>
    </location>
</feature>
<evidence type="ECO:0000313" key="2">
    <source>
        <dbReference type="EMBL" id="KAB8067277.1"/>
    </source>
</evidence>
<name>A0A5N5WI94_9EURO</name>
<evidence type="ECO:0000313" key="3">
    <source>
        <dbReference type="Proteomes" id="UP000326565"/>
    </source>
</evidence>
<feature type="region of interest" description="Disordered" evidence="1">
    <location>
        <begin position="21"/>
        <end position="83"/>
    </location>
</feature>
<accession>A0A5N5WI94</accession>
<dbReference type="AlphaFoldDB" id="A0A5N5WI94"/>
<organism evidence="2 3">
    <name type="scientific">Aspergillus leporis</name>
    <dbReference type="NCBI Taxonomy" id="41062"/>
    <lineage>
        <taxon>Eukaryota</taxon>
        <taxon>Fungi</taxon>
        <taxon>Dikarya</taxon>
        <taxon>Ascomycota</taxon>
        <taxon>Pezizomycotina</taxon>
        <taxon>Eurotiomycetes</taxon>
        <taxon>Eurotiomycetidae</taxon>
        <taxon>Eurotiales</taxon>
        <taxon>Aspergillaceae</taxon>
        <taxon>Aspergillus</taxon>
        <taxon>Aspergillus subgen. Circumdati</taxon>
    </lineage>
</organism>
<protein>
    <recommendedName>
        <fullName evidence="4">Myb-like domain-containing protein</fullName>
    </recommendedName>
</protein>
<dbReference type="EMBL" id="ML732516">
    <property type="protein sequence ID" value="KAB8067277.1"/>
    <property type="molecule type" value="Genomic_DNA"/>
</dbReference>
<evidence type="ECO:0000256" key="1">
    <source>
        <dbReference type="SAM" id="MobiDB-lite"/>
    </source>
</evidence>
<proteinExistence type="predicted"/>
<sequence length="83" mass="9559">MDEVVSQYCMSDTSLTAFKGEARPNYRSMPQPEIKESSSACKRVQRSSRKGMSWSAEEKDLLVKPRKDEDRPRSQVADLFSRQ</sequence>
<evidence type="ECO:0008006" key="4">
    <source>
        <dbReference type="Google" id="ProtNLM"/>
    </source>
</evidence>
<reference evidence="2 3" key="1">
    <citation type="submission" date="2019-04" db="EMBL/GenBank/DDBJ databases">
        <title>Friends and foes A comparative genomics study of 23 Aspergillus species from section Flavi.</title>
        <authorList>
            <consortium name="DOE Joint Genome Institute"/>
            <person name="Kjaerbolling I."/>
            <person name="Vesth T."/>
            <person name="Frisvad J.C."/>
            <person name="Nybo J.L."/>
            <person name="Theobald S."/>
            <person name="Kildgaard S."/>
            <person name="Isbrandt T."/>
            <person name="Kuo A."/>
            <person name="Sato A."/>
            <person name="Lyhne E.K."/>
            <person name="Kogle M.E."/>
            <person name="Wiebenga A."/>
            <person name="Kun R.S."/>
            <person name="Lubbers R.J."/>
            <person name="Makela M.R."/>
            <person name="Barry K."/>
            <person name="Chovatia M."/>
            <person name="Clum A."/>
            <person name="Daum C."/>
            <person name="Haridas S."/>
            <person name="He G."/>
            <person name="LaButti K."/>
            <person name="Lipzen A."/>
            <person name="Mondo S."/>
            <person name="Riley R."/>
            <person name="Salamov A."/>
            <person name="Simmons B.A."/>
            <person name="Magnuson J.K."/>
            <person name="Henrissat B."/>
            <person name="Mortensen U.H."/>
            <person name="Larsen T.O."/>
            <person name="Devries R.P."/>
            <person name="Grigoriev I.V."/>
            <person name="Machida M."/>
            <person name="Baker S.E."/>
            <person name="Andersen M.R."/>
        </authorList>
    </citation>
    <scope>NUCLEOTIDE SEQUENCE [LARGE SCALE GENOMIC DNA]</scope>
    <source>
        <strain evidence="2 3">CBS 151.66</strain>
    </source>
</reference>
<dbReference type="OrthoDB" id="2143914at2759"/>
<dbReference type="Proteomes" id="UP000326565">
    <property type="component" value="Unassembled WGS sequence"/>
</dbReference>